<dbReference type="PANTHER" id="PTHR14303">
    <property type="entry name" value="DNA POLYMERASE DELTA SUBUNIT 4"/>
    <property type="match status" value="1"/>
</dbReference>
<evidence type="ECO:0008006" key="4">
    <source>
        <dbReference type="Google" id="ProtNLM"/>
    </source>
</evidence>
<sequence length="154" mass="17407">MPPKSKKSTGNRGGRVAKPTNGASNIKSHFVQRKINRPAESKDTKQKSVPAVDVIESPSPEVEIVELQPEREVEIPVPEEVQSLLAQKEMLLHMLKDFDLNYQYGPCVGLSRLERWQRAMKLDLEPPEILGKVLTVAQVKSDSELREALWWPTL</sequence>
<dbReference type="GO" id="GO:0000731">
    <property type="term" value="P:DNA synthesis involved in DNA repair"/>
    <property type="evidence" value="ECO:0007669"/>
    <property type="project" value="InterPro"/>
</dbReference>
<feature type="region of interest" description="Disordered" evidence="1">
    <location>
        <begin position="1"/>
        <end position="53"/>
    </location>
</feature>
<gene>
    <name evidence="2" type="ORF">HK097_000130</name>
</gene>
<protein>
    <recommendedName>
        <fullName evidence="4">DNA polymerase delta subunit 4</fullName>
    </recommendedName>
</protein>
<name>A0AAD5SGJ4_9FUNG</name>
<keyword evidence="3" id="KW-1185">Reference proteome</keyword>
<dbReference type="Pfam" id="PF04081">
    <property type="entry name" value="DNA_pol_delta_4"/>
    <property type="match status" value="1"/>
</dbReference>
<proteinExistence type="predicted"/>
<dbReference type="GO" id="GO:0043625">
    <property type="term" value="C:delta DNA polymerase complex"/>
    <property type="evidence" value="ECO:0007669"/>
    <property type="project" value="TreeGrafter"/>
</dbReference>
<dbReference type="AlphaFoldDB" id="A0AAD5SGJ4"/>
<organism evidence="2 3">
    <name type="scientific">Rhizophlyctis rosea</name>
    <dbReference type="NCBI Taxonomy" id="64517"/>
    <lineage>
        <taxon>Eukaryota</taxon>
        <taxon>Fungi</taxon>
        <taxon>Fungi incertae sedis</taxon>
        <taxon>Chytridiomycota</taxon>
        <taxon>Chytridiomycota incertae sedis</taxon>
        <taxon>Chytridiomycetes</taxon>
        <taxon>Rhizophlyctidales</taxon>
        <taxon>Rhizophlyctidaceae</taxon>
        <taxon>Rhizophlyctis</taxon>
    </lineage>
</organism>
<feature type="compositionally biased region" description="Basic and acidic residues" evidence="1">
    <location>
        <begin position="37"/>
        <end position="46"/>
    </location>
</feature>
<reference evidence="2" key="1">
    <citation type="submission" date="2020-05" db="EMBL/GenBank/DDBJ databases">
        <title>Phylogenomic resolution of chytrid fungi.</title>
        <authorList>
            <person name="Stajich J.E."/>
            <person name="Amses K."/>
            <person name="Simmons R."/>
            <person name="Seto K."/>
            <person name="Myers J."/>
            <person name="Bonds A."/>
            <person name="Quandt C.A."/>
            <person name="Barry K."/>
            <person name="Liu P."/>
            <person name="Grigoriev I."/>
            <person name="Longcore J.E."/>
            <person name="James T.Y."/>
        </authorList>
    </citation>
    <scope>NUCLEOTIDE SEQUENCE</scope>
    <source>
        <strain evidence="2">JEL0318</strain>
    </source>
</reference>
<evidence type="ECO:0000313" key="3">
    <source>
        <dbReference type="Proteomes" id="UP001212841"/>
    </source>
</evidence>
<dbReference type="InterPro" id="IPR007218">
    <property type="entry name" value="DNA_pol_delta_4"/>
</dbReference>
<comment type="caution">
    <text evidence="2">The sequence shown here is derived from an EMBL/GenBank/DDBJ whole genome shotgun (WGS) entry which is preliminary data.</text>
</comment>
<evidence type="ECO:0000256" key="1">
    <source>
        <dbReference type="SAM" id="MobiDB-lite"/>
    </source>
</evidence>
<accession>A0AAD5SGJ4</accession>
<evidence type="ECO:0000313" key="2">
    <source>
        <dbReference type="EMBL" id="KAJ3054984.1"/>
    </source>
</evidence>
<dbReference type="Proteomes" id="UP001212841">
    <property type="component" value="Unassembled WGS sequence"/>
</dbReference>
<dbReference type="EMBL" id="JADGJD010000101">
    <property type="protein sequence ID" value="KAJ3054984.1"/>
    <property type="molecule type" value="Genomic_DNA"/>
</dbReference>
<dbReference type="GO" id="GO:0006261">
    <property type="term" value="P:DNA-templated DNA replication"/>
    <property type="evidence" value="ECO:0007669"/>
    <property type="project" value="TreeGrafter"/>
</dbReference>
<dbReference type="PANTHER" id="PTHR14303:SF0">
    <property type="entry name" value="DNA POLYMERASE DELTA SUBUNIT 4"/>
    <property type="match status" value="1"/>
</dbReference>
<dbReference type="GO" id="GO:0003887">
    <property type="term" value="F:DNA-directed DNA polymerase activity"/>
    <property type="evidence" value="ECO:0007669"/>
    <property type="project" value="TreeGrafter"/>
</dbReference>